<dbReference type="STRING" id="288004.AL038_08240"/>
<feature type="transmembrane region" description="Helical" evidence="1">
    <location>
        <begin position="20"/>
        <end position="43"/>
    </location>
</feature>
<dbReference type="EMBL" id="CP018889">
    <property type="protein sequence ID" value="AUI70062.1"/>
    <property type="molecule type" value="Genomic_DNA"/>
</dbReference>
<evidence type="ECO:0000256" key="1">
    <source>
        <dbReference type="SAM" id="Phobius"/>
    </source>
</evidence>
<name>A0A2N9YHQ4_9GAMM</name>
<feature type="transmembrane region" description="Helical" evidence="1">
    <location>
        <begin position="217"/>
        <end position="236"/>
    </location>
</feature>
<keyword evidence="1" id="KW-1133">Transmembrane helix</keyword>
<dbReference type="AlphaFoldDB" id="A0A2N9YHQ4"/>
<protein>
    <submittedName>
        <fullName evidence="2">Uncharacterized protein</fullName>
    </submittedName>
</protein>
<evidence type="ECO:0000313" key="3">
    <source>
        <dbReference type="Proteomes" id="UP000234271"/>
    </source>
</evidence>
<feature type="transmembrane region" description="Helical" evidence="1">
    <location>
        <begin position="98"/>
        <end position="118"/>
    </location>
</feature>
<gene>
    <name evidence="2" type="ORF">BLE401_16065</name>
</gene>
<dbReference type="OrthoDB" id="6876685at2"/>
<dbReference type="RefSeq" id="WP_062151643.1">
    <property type="nucleotide sequence ID" value="NZ_CP012373.2"/>
</dbReference>
<organism evidence="2 3">
    <name type="scientific">Beggiatoa leptomitoformis</name>
    <dbReference type="NCBI Taxonomy" id="288004"/>
    <lineage>
        <taxon>Bacteria</taxon>
        <taxon>Pseudomonadati</taxon>
        <taxon>Pseudomonadota</taxon>
        <taxon>Gammaproteobacteria</taxon>
        <taxon>Thiotrichales</taxon>
        <taxon>Thiotrichaceae</taxon>
        <taxon>Beggiatoa</taxon>
    </lineage>
</organism>
<proteinExistence type="predicted"/>
<keyword evidence="1" id="KW-0812">Transmembrane</keyword>
<accession>A0A2N9YHQ4</accession>
<dbReference type="Proteomes" id="UP000234271">
    <property type="component" value="Chromosome"/>
</dbReference>
<sequence>MLIRLFLTWLGLLGFYWVHVWLDCWLVILALLPIVGIIAISMLESALVHRRAFINTYLNPDNWLYRLLRGGFIMATWQIIKALFFGLFLLVEVISWDFWVWLVLLIDVVFIFIAYRVINNCLAIYFRPAYSTIISRHYLVIINTVLFSIILTIVSFYTPHADYREITWQLAVDYETTKIQIACDEFATLARLSVTKNTLSWWLAQHYLTGTNTSPQIAIGAWLLFLLSSTAFMWGYSRLLLGALVSPSRVFDLLDNKSLDRSQE</sequence>
<keyword evidence="3" id="KW-1185">Reference proteome</keyword>
<feature type="transmembrane region" description="Helical" evidence="1">
    <location>
        <begin position="138"/>
        <end position="158"/>
    </location>
</feature>
<feature type="transmembrane region" description="Helical" evidence="1">
    <location>
        <begin position="72"/>
        <end position="92"/>
    </location>
</feature>
<evidence type="ECO:0000313" key="2">
    <source>
        <dbReference type="EMBL" id="AUI70062.1"/>
    </source>
</evidence>
<dbReference type="KEGG" id="blep:AL038_08240"/>
<reference evidence="3" key="1">
    <citation type="submission" date="2016-12" db="EMBL/GenBank/DDBJ databases">
        <title>Complete Genome Sequence of Beggiatoa leptomitiformis D-401.</title>
        <authorList>
            <person name="Fomenkov A."/>
            <person name="Vincze T."/>
            <person name="Grabovich M."/>
            <person name="Anton B.P."/>
            <person name="Dubinina G."/>
            <person name="Orlova M."/>
            <person name="Belousova E."/>
            <person name="Roberts R.J."/>
        </authorList>
    </citation>
    <scope>NUCLEOTIDE SEQUENCE [LARGE SCALE GENOMIC DNA]</scope>
    <source>
        <strain evidence="3">D-401</strain>
    </source>
</reference>
<keyword evidence="1" id="KW-0472">Membrane</keyword>